<evidence type="ECO:0000256" key="7">
    <source>
        <dbReference type="ARBA" id="ARBA00022989"/>
    </source>
</evidence>
<feature type="transmembrane region" description="Helical" evidence="10">
    <location>
        <begin position="98"/>
        <end position="117"/>
    </location>
</feature>
<protein>
    <recommendedName>
        <fullName evidence="3">Multidrug export protein MepA</fullName>
    </recommendedName>
</protein>
<feature type="transmembrane region" description="Helical" evidence="10">
    <location>
        <begin position="421"/>
        <end position="443"/>
    </location>
</feature>
<dbReference type="OrthoDB" id="9811110at2"/>
<feature type="transmembrane region" description="Helical" evidence="10">
    <location>
        <begin position="323"/>
        <end position="349"/>
    </location>
</feature>
<keyword evidence="6 10" id="KW-0812">Transmembrane</keyword>
<dbReference type="PANTHER" id="PTHR43823:SF3">
    <property type="entry name" value="MULTIDRUG EXPORT PROTEIN MEPA"/>
    <property type="match status" value="1"/>
</dbReference>
<evidence type="ECO:0000256" key="1">
    <source>
        <dbReference type="ARBA" id="ARBA00004651"/>
    </source>
</evidence>
<feature type="transmembrane region" description="Helical" evidence="10">
    <location>
        <begin position="54"/>
        <end position="77"/>
    </location>
</feature>
<keyword evidence="7 10" id="KW-1133">Transmembrane helix</keyword>
<dbReference type="EMBL" id="QXGL01000001">
    <property type="protein sequence ID" value="RSX53755.1"/>
    <property type="molecule type" value="Genomic_DNA"/>
</dbReference>
<evidence type="ECO:0000256" key="5">
    <source>
        <dbReference type="ARBA" id="ARBA00022475"/>
    </source>
</evidence>
<dbReference type="Pfam" id="PF01554">
    <property type="entry name" value="MatE"/>
    <property type="match status" value="2"/>
</dbReference>
<comment type="subcellular location">
    <subcellularLocation>
        <location evidence="1">Cell membrane</location>
        <topology evidence="1">Multi-pass membrane protein</topology>
    </subcellularLocation>
</comment>
<dbReference type="RefSeq" id="WP_125979073.1">
    <property type="nucleotide sequence ID" value="NZ_QXGL01000001.1"/>
</dbReference>
<accession>A0A430FLH0</accession>
<evidence type="ECO:0000313" key="12">
    <source>
        <dbReference type="Proteomes" id="UP000287533"/>
    </source>
</evidence>
<gene>
    <name evidence="11" type="ORF">D2E25_0061</name>
</gene>
<dbReference type="AlphaFoldDB" id="A0A430FLH0"/>
<evidence type="ECO:0000256" key="2">
    <source>
        <dbReference type="ARBA" id="ARBA00008417"/>
    </source>
</evidence>
<evidence type="ECO:0000256" key="4">
    <source>
        <dbReference type="ARBA" id="ARBA00022448"/>
    </source>
</evidence>
<keyword evidence="8 10" id="KW-0472">Membrane</keyword>
<feature type="transmembrane region" description="Helical" evidence="10">
    <location>
        <begin position="239"/>
        <end position="263"/>
    </location>
</feature>
<dbReference type="InterPro" id="IPR048279">
    <property type="entry name" value="MdtK-like"/>
</dbReference>
<dbReference type="GO" id="GO:0042910">
    <property type="term" value="F:xenobiotic transmembrane transporter activity"/>
    <property type="evidence" value="ECO:0007669"/>
    <property type="project" value="InterPro"/>
</dbReference>
<dbReference type="NCBIfam" id="TIGR00797">
    <property type="entry name" value="matE"/>
    <property type="match status" value="1"/>
</dbReference>
<evidence type="ECO:0000256" key="6">
    <source>
        <dbReference type="ARBA" id="ARBA00022692"/>
    </source>
</evidence>
<organism evidence="11 12">
    <name type="scientific">Bifidobacterium goeldii</name>
    <dbReference type="NCBI Taxonomy" id="2306975"/>
    <lineage>
        <taxon>Bacteria</taxon>
        <taxon>Bacillati</taxon>
        <taxon>Actinomycetota</taxon>
        <taxon>Actinomycetes</taxon>
        <taxon>Bifidobacteriales</taxon>
        <taxon>Bifidobacteriaceae</taxon>
        <taxon>Bifidobacterium</taxon>
    </lineage>
</organism>
<evidence type="ECO:0000256" key="8">
    <source>
        <dbReference type="ARBA" id="ARBA00023136"/>
    </source>
</evidence>
<evidence type="ECO:0000256" key="3">
    <source>
        <dbReference type="ARBA" id="ARBA00022106"/>
    </source>
</evidence>
<dbReference type="GO" id="GO:0015297">
    <property type="term" value="F:antiporter activity"/>
    <property type="evidence" value="ECO:0007669"/>
    <property type="project" value="InterPro"/>
</dbReference>
<feature type="transmembrane region" description="Helical" evidence="10">
    <location>
        <begin position="355"/>
        <end position="379"/>
    </location>
</feature>
<keyword evidence="5" id="KW-1003">Cell membrane</keyword>
<feature type="transmembrane region" description="Helical" evidence="10">
    <location>
        <begin position="137"/>
        <end position="158"/>
    </location>
</feature>
<evidence type="ECO:0000313" key="11">
    <source>
        <dbReference type="EMBL" id="RSX53755.1"/>
    </source>
</evidence>
<feature type="transmembrane region" description="Helical" evidence="10">
    <location>
        <begin position="391"/>
        <end position="415"/>
    </location>
</feature>
<keyword evidence="12" id="KW-1185">Reference proteome</keyword>
<feature type="transmembrane region" description="Helical" evidence="10">
    <location>
        <begin position="275"/>
        <end position="296"/>
    </location>
</feature>
<dbReference type="PANTHER" id="PTHR43823">
    <property type="entry name" value="SPORULATION PROTEIN YKVU"/>
    <property type="match status" value="1"/>
</dbReference>
<comment type="caution">
    <text evidence="11">The sequence shown here is derived from an EMBL/GenBank/DDBJ whole genome shotgun (WGS) entry which is preliminary data.</text>
</comment>
<dbReference type="Proteomes" id="UP000287533">
    <property type="component" value="Unassembled WGS sequence"/>
</dbReference>
<proteinExistence type="inferred from homology"/>
<keyword evidence="4" id="KW-0813">Transport</keyword>
<feature type="transmembrane region" description="Helical" evidence="10">
    <location>
        <begin position="201"/>
        <end position="219"/>
    </location>
</feature>
<keyword evidence="9" id="KW-0046">Antibiotic resistance</keyword>
<name>A0A430FLH0_9BIFI</name>
<reference evidence="11 12" key="1">
    <citation type="submission" date="2018-09" db="EMBL/GenBank/DDBJ databases">
        <title>Characterization of the phylogenetic diversity of five novel species belonging to the genus Bifidobacterium.</title>
        <authorList>
            <person name="Lugli G.A."/>
            <person name="Duranti S."/>
            <person name="Milani C."/>
        </authorList>
    </citation>
    <scope>NUCLEOTIDE SEQUENCE [LARGE SCALE GENOMIC DNA]</scope>
    <source>
        <strain evidence="11 12">2034B</strain>
    </source>
</reference>
<dbReference type="GO" id="GO:0005886">
    <property type="term" value="C:plasma membrane"/>
    <property type="evidence" value="ECO:0007669"/>
    <property type="project" value="UniProtKB-SubCell"/>
</dbReference>
<dbReference type="InterPro" id="IPR045070">
    <property type="entry name" value="MATE_MepA-like"/>
</dbReference>
<dbReference type="InterPro" id="IPR051327">
    <property type="entry name" value="MATE_MepA_subfamily"/>
</dbReference>
<dbReference type="GO" id="GO:0046677">
    <property type="term" value="P:response to antibiotic"/>
    <property type="evidence" value="ECO:0007669"/>
    <property type="project" value="UniProtKB-KW"/>
</dbReference>
<evidence type="ECO:0000256" key="9">
    <source>
        <dbReference type="ARBA" id="ARBA00023251"/>
    </source>
</evidence>
<sequence length="468" mass="49677">MTASTMDARLGSQPVVRLALTMSVSTIVAQGANASYTIIDRLFIGHIPHVGNEAMTGVGICFPILLAVTAFASLIGAGGAPRASIELGRGNFKKAERILGTSTAFLLIIAVTLTIVLQLTKRPILLAFGASEATIGYALDFITVYLCGTVFVQLTLGLNNFISAQGKTAVAMVSVLIGTGVSIALDPLCIFVLGWGVRGAAVANVIAQMISTLWIVWFLSSGRSTIRLRLANIRCDQLIVPVLSLGLAPFIMQITECLINVVFNVGLQQYGGDDYVTAITIITSLMQIVSVLTAGFQQGIQPIIGFNFGARNMSRVREAIRMAFVTQIISATALVSLLAAFPNCFATWFTSKPDVIAIVTQMMPIFVCGWGIFGIQMGAQCALVGMGQARLSIFLAILRKIILLVPLALILPHWIGVNGVFIAEPISDATSGIVAGVLFAIAYRRVRRTIESATPINMPSTAGANQPN</sequence>
<comment type="similarity">
    <text evidence="2">Belongs to the multi antimicrobial extrusion (MATE) (TC 2.A.66.1) family. MepA subfamily.</text>
</comment>
<dbReference type="CDD" id="cd13143">
    <property type="entry name" value="MATE_MepA_like"/>
    <property type="match status" value="1"/>
</dbReference>
<feature type="transmembrane region" description="Helical" evidence="10">
    <location>
        <begin position="170"/>
        <end position="195"/>
    </location>
</feature>
<dbReference type="InterPro" id="IPR002528">
    <property type="entry name" value="MATE_fam"/>
</dbReference>
<dbReference type="PIRSF" id="PIRSF006603">
    <property type="entry name" value="DinF"/>
    <property type="match status" value="1"/>
</dbReference>
<evidence type="ECO:0000256" key="10">
    <source>
        <dbReference type="SAM" id="Phobius"/>
    </source>
</evidence>